<sequence>MLVPIQTAPLETDLAAKQTTAAWPLVSVIIPCYNHGKYLPEAFRSVWQQNYPAIEIIVVDDGSVDDTRAVTEATEGVQYIYQKNKGLSAARNTGIAHAQGELMVFLDADDWLLPGALEVNVAHLEQNKELAFVSGAHDKVYEAINYTKEEMWEVKSDHYLQLLKGNYIGMHATVMYRRWVFDEFLFDVSLRSCEDYDLYLKITRKYPVYHHTDKIAAYRLHDTNMSGNIQRMLASVLQVHERQRPLLASASEREAFKKGKGIWKDYYCHELLNRLVKQKEFYNVGSLFTLIKYKPSIFLKSKMIKSLVKKTAPTFGLKWVQKNFMHKNYVPPVGKVNFGDFNEAKPFSSQFGYDRGGPVDRYYVENFLQKESAVIKGRVLEIGDNEYTLLYGGNKVIKSDILHVNDTNPHATLIGDISAAPQIPDNSFDCIVLTQTLHLIYDFKGALATCHRILKPGGALLLTVPYITSVDKDEWSEIWYWAFTDRVLRLLMAESFPGGKVEVGSYGNVSVATAFLYGVGRSEITKDVLDVNDPQFQVINTVKAIKA</sequence>
<feature type="domain" description="Methyltransferase type 11" evidence="2">
    <location>
        <begin position="412"/>
        <end position="461"/>
    </location>
</feature>
<keyword evidence="3" id="KW-0808">Transferase</keyword>
<dbReference type="AlphaFoldDB" id="A0A5C8IQY3"/>
<name>A0A5C8IQY3_9BACT</name>
<dbReference type="InterPro" id="IPR050834">
    <property type="entry name" value="Glycosyltransf_2"/>
</dbReference>
<evidence type="ECO:0000259" key="1">
    <source>
        <dbReference type="Pfam" id="PF00535"/>
    </source>
</evidence>
<dbReference type="PANTHER" id="PTHR43685">
    <property type="entry name" value="GLYCOSYLTRANSFERASE"/>
    <property type="match status" value="1"/>
</dbReference>
<dbReference type="Gene3D" id="3.40.50.150">
    <property type="entry name" value="Vaccinia Virus protein VP39"/>
    <property type="match status" value="1"/>
</dbReference>
<dbReference type="Gene3D" id="3.90.550.10">
    <property type="entry name" value="Spore Coat Polysaccharide Biosynthesis Protein SpsA, Chain A"/>
    <property type="match status" value="1"/>
</dbReference>
<protein>
    <submittedName>
        <fullName evidence="3">Glycosyltransferase</fullName>
    </submittedName>
</protein>
<dbReference type="SUPFAM" id="SSF53448">
    <property type="entry name" value="Nucleotide-diphospho-sugar transferases"/>
    <property type="match status" value="1"/>
</dbReference>
<evidence type="ECO:0000313" key="4">
    <source>
        <dbReference type="Proteomes" id="UP000321926"/>
    </source>
</evidence>
<dbReference type="Proteomes" id="UP000321926">
    <property type="component" value="Unassembled WGS sequence"/>
</dbReference>
<evidence type="ECO:0000313" key="3">
    <source>
        <dbReference type="EMBL" id="TXK23332.1"/>
    </source>
</evidence>
<dbReference type="Pfam" id="PF00535">
    <property type="entry name" value="Glycos_transf_2"/>
    <property type="match status" value="1"/>
</dbReference>
<dbReference type="SUPFAM" id="SSF53335">
    <property type="entry name" value="S-adenosyl-L-methionine-dependent methyltransferases"/>
    <property type="match status" value="1"/>
</dbReference>
<dbReference type="InterPro" id="IPR001173">
    <property type="entry name" value="Glyco_trans_2-like"/>
</dbReference>
<keyword evidence="4" id="KW-1185">Reference proteome</keyword>
<evidence type="ECO:0000259" key="2">
    <source>
        <dbReference type="Pfam" id="PF08241"/>
    </source>
</evidence>
<gene>
    <name evidence="3" type="ORF">FVR03_22715</name>
</gene>
<comment type="caution">
    <text evidence="3">The sequence shown here is derived from an EMBL/GenBank/DDBJ whole genome shotgun (WGS) entry which is preliminary data.</text>
</comment>
<reference evidence="3 4" key="1">
    <citation type="submission" date="2019-08" db="EMBL/GenBank/DDBJ databases">
        <authorList>
            <person name="Shi S."/>
        </authorList>
    </citation>
    <scope>NUCLEOTIDE SEQUENCE [LARGE SCALE GENOMIC DNA]</scope>
    <source>
        <strain evidence="3 4">GY10130</strain>
    </source>
</reference>
<dbReference type="PANTHER" id="PTHR43685:SF11">
    <property type="entry name" value="GLYCOSYLTRANSFERASE TAGX-RELATED"/>
    <property type="match status" value="1"/>
</dbReference>
<proteinExistence type="predicted"/>
<dbReference type="CDD" id="cd02440">
    <property type="entry name" value="AdoMet_MTases"/>
    <property type="match status" value="1"/>
</dbReference>
<feature type="domain" description="Glycosyltransferase 2-like" evidence="1">
    <location>
        <begin position="27"/>
        <end position="181"/>
    </location>
</feature>
<dbReference type="InterPro" id="IPR029063">
    <property type="entry name" value="SAM-dependent_MTases_sf"/>
</dbReference>
<organism evidence="3 4">
    <name type="scientific">Pontibacter qinzhouensis</name>
    <dbReference type="NCBI Taxonomy" id="2603253"/>
    <lineage>
        <taxon>Bacteria</taxon>
        <taxon>Pseudomonadati</taxon>
        <taxon>Bacteroidota</taxon>
        <taxon>Cytophagia</taxon>
        <taxon>Cytophagales</taxon>
        <taxon>Hymenobacteraceae</taxon>
        <taxon>Pontibacter</taxon>
    </lineage>
</organism>
<dbReference type="OrthoDB" id="6307329at2"/>
<dbReference type="Pfam" id="PF08241">
    <property type="entry name" value="Methyltransf_11"/>
    <property type="match status" value="1"/>
</dbReference>
<dbReference type="RefSeq" id="WP_147924073.1">
    <property type="nucleotide sequence ID" value="NZ_VRTY01000148.1"/>
</dbReference>
<dbReference type="GO" id="GO:0008757">
    <property type="term" value="F:S-adenosylmethionine-dependent methyltransferase activity"/>
    <property type="evidence" value="ECO:0007669"/>
    <property type="project" value="InterPro"/>
</dbReference>
<accession>A0A5C8IQY3</accession>
<dbReference type="EMBL" id="VRTY01000148">
    <property type="protein sequence ID" value="TXK23332.1"/>
    <property type="molecule type" value="Genomic_DNA"/>
</dbReference>
<dbReference type="InterPro" id="IPR029044">
    <property type="entry name" value="Nucleotide-diphossugar_trans"/>
</dbReference>
<dbReference type="InterPro" id="IPR013216">
    <property type="entry name" value="Methyltransf_11"/>
</dbReference>